<dbReference type="Proteomes" id="UP000183015">
    <property type="component" value="Unassembled WGS sequence"/>
</dbReference>
<dbReference type="OrthoDB" id="5185819at2"/>
<dbReference type="SUPFAM" id="SSF109854">
    <property type="entry name" value="DinB/YfiT-like putative metalloenzymes"/>
    <property type="match status" value="1"/>
</dbReference>
<dbReference type="RefSeq" id="WP_052438747.1">
    <property type="nucleotide sequence ID" value="NZ_BBPN01000014.1"/>
</dbReference>
<gene>
    <name evidence="3" type="ORF">SAMN05414137_102141</name>
</gene>
<sequence>MVTHRQKSLPLTCAYDSAMDHFGRLVRGVTPDQWGEPTPCRLWTVRNLVNHVTVEHLWLPALLAGTPATAVGDSLDGDRLGSDPVLAFKRAATEAQDSVHELHALDGTVRLWSGRARARHLVSQLTMDTVVHSWDLARAVGADERLPAPLISFALQELSEYADRLASSGLFDAPLPLTEDSEPQTRLLALTGRRGSPYADPPRGV</sequence>
<dbReference type="GO" id="GO:0046872">
    <property type="term" value="F:metal ion binding"/>
    <property type="evidence" value="ECO:0007669"/>
    <property type="project" value="InterPro"/>
</dbReference>
<dbReference type="InterPro" id="IPR024344">
    <property type="entry name" value="MDMPI_metal-binding"/>
</dbReference>
<dbReference type="InterPro" id="IPR017517">
    <property type="entry name" value="Maleyloyr_isom"/>
</dbReference>
<evidence type="ECO:0000313" key="4">
    <source>
        <dbReference type="Proteomes" id="UP000183015"/>
    </source>
</evidence>
<protein>
    <submittedName>
        <fullName evidence="3">TIGR03086 family protein</fullName>
    </submittedName>
</protein>
<feature type="domain" description="Mycothiol-dependent maleylpyruvate isomerase metal-binding" evidence="2">
    <location>
        <begin position="17"/>
        <end position="137"/>
    </location>
</feature>
<dbReference type="NCBIfam" id="TIGR03086">
    <property type="entry name" value="TIGR03086 family metal-binding protein"/>
    <property type="match status" value="1"/>
</dbReference>
<feature type="region of interest" description="Disordered" evidence="1">
    <location>
        <begin position="172"/>
        <end position="205"/>
    </location>
</feature>
<dbReference type="Gene3D" id="1.20.120.450">
    <property type="entry name" value="dinb family like domain"/>
    <property type="match status" value="1"/>
</dbReference>
<dbReference type="Pfam" id="PF11716">
    <property type="entry name" value="MDMPI_N"/>
    <property type="match status" value="1"/>
</dbReference>
<dbReference type="eggNOG" id="COG1576">
    <property type="taxonomic scope" value="Bacteria"/>
</dbReference>
<evidence type="ECO:0000259" key="2">
    <source>
        <dbReference type="Pfam" id="PF11716"/>
    </source>
</evidence>
<keyword evidence="4" id="KW-1185">Reference proteome</keyword>
<reference evidence="4" key="1">
    <citation type="submission" date="2016-10" db="EMBL/GenBank/DDBJ databases">
        <authorList>
            <person name="Varghese N."/>
        </authorList>
    </citation>
    <scope>NUCLEOTIDE SEQUENCE [LARGE SCALE GENOMIC DNA]</scope>
    <source>
        <strain evidence="4">DSM 45096 / BCRC 16803 / CGMCC 4.1857 / CIP 109030 / JCM 12277 / KCTC 19219 / NBRC 100920 / 33214</strain>
    </source>
</reference>
<dbReference type="InterPro" id="IPR034660">
    <property type="entry name" value="DinB/YfiT-like"/>
</dbReference>
<dbReference type="AlphaFoldDB" id="A0A1H7HAG4"/>
<dbReference type="NCBIfam" id="TIGR03083">
    <property type="entry name" value="maleylpyruvate isomerase family mycothiol-dependent enzyme"/>
    <property type="match status" value="1"/>
</dbReference>
<dbReference type="STRING" id="235985.SAMN05414137_102141"/>
<organism evidence="3 4">
    <name type="scientific">Streptacidiphilus jiangxiensis</name>
    <dbReference type="NCBI Taxonomy" id="235985"/>
    <lineage>
        <taxon>Bacteria</taxon>
        <taxon>Bacillati</taxon>
        <taxon>Actinomycetota</taxon>
        <taxon>Actinomycetes</taxon>
        <taxon>Kitasatosporales</taxon>
        <taxon>Streptomycetaceae</taxon>
        <taxon>Streptacidiphilus</taxon>
    </lineage>
</organism>
<proteinExistence type="predicted"/>
<evidence type="ECO:0000313" key="3">
    <source>
        <dbReference type="EMBL" id="SEK47433.1"/>
    </source>
</evidence>
<accession>A0A1H7HAG4</accession>
<evidence type="ECO:0000256" key="1">
    <source>
        <dbReference type="SAM" id="MobiDB-lite"/>
    </source>
</evidence>
<dbReference type="InterPro" id="IPR017520">
    <property type="entry name" value="CHP03086"/>
</dbReference>
<name>A0A1H7HAG4_STRJI</name>
<dbReference type="EMBL" id="FOAZ01000002">
    <property type="protein sequence ID" value="SEK47433.1"/>
    <property type="molecule type" value="Genomic_DNA"/>
</dbReference>